<reference evidence="1 2" key="1">
    <citation type="journal article" date="2013" name="Genome Announc.">
        <title>Genome sequences for three denitrifying bacterial strains isolated from a uranium- and nitrate-contaminated subsurface environment.</title>
        <authorList>
            <person name="Venkatramanan R."/>
            <person name="Prakash O."/>
            <person name="Woyke T."/>
            <person name="Chain P."/>
            <person name="Goodwin L.A."/>
            <person name="Watson D."/>
            <person name="Brooks S."/>
            <person name="Kostka J.E."/>
            <person name="Green S.J."/>
        </authorList>
    </citation>
    <scope>NUCLEOTIDE SEQUENCE [LARGE SCALE GENOMIC DNA]</scope>
    <source>
        <strain evidence="1 2">1NES1</strain>
    </source>
</reference>
<keyword evidence="2" id="KW-1185">Reference proteome</keyword>
<dbReference type="InterPro" id="IPR021335">
    <property type="entry name" value="DUF2948"/>
</dbReference>
<evidence type="ECO:0000313" key="1">
    <source>
        <dbReference type="EMBL" id="AGK59117.1"/>
    </source>
</evidence>
<dbReference type="EMBL" id="CP005587">
    <property type="protein sequence ID" value="AGK59117.1"/>
    <property type="molecule type" value="Genomic_DNA"/>
</dbReference>
<dbReference type="AlphaFoldDB" id="N0BA37"/>
<evidence type="ECO:0008006" key="3">
    <source>
        <dbReference type="Google" id="ProtNLM"/>
    </source>
</evidence>
<dbReference type="STRING" id="670307.HYPDE_37228"/>
<name>N0BA37_9HYPH</name>
<accession>N0BA37</accession>
<organism evidence="1 2">
    <name type="scientific">Hyphomicrobium denitrificans 1NES1</name>
    <dbReference type="NCBI Taxonomy" id="670307"/>
    <lineage>
        <taxon>Bacteria</taxon>
        <taxon>Pseudomonadati</taxon>
        <taxon>Pseudomonadota</taxon>
        <taxon>Alphaproteobacteria</taxon>
        <taxon>Hyphomicrobiales</taxon>
        <taxon>Hyphomicrobiaceae</taxon>
        <taxon>Hyphomicrobium</taxon>
    </lineage>
</organism>
<sequence>MVFQAFAGRLSASMPDLKLIALDAEDLNVISAHLQDALLRVGEMTYLPSEKRFVVIANRFDWGKLAEAKSKPHAPSEKFERRRTGIRFERVLGAKLQGIDLKDKRAALALLAITFEPTGGSETPEGNVTLTFSGAAAIRLHVECVEVELKDLGAAWATKHSPEHPEDAG</sequence>
<protein>
    <recommendedName>
        <fullName evidence="3">DUF2948 family protein</fullName>
    </recommendedName>
</protein>
<dbReference type="Pfam" id="PF11164">
    <property type="entry name" value="DUF2948"/>
    <property type="match status" value="1"/>
</dbReference>
<dbReference type="Proteomes" id="UP000005952">
    <property type="component" value="Chromosome"/>
</dbReference>
<dbReference type="KEGG" id="hdt:HYPDE_37228"/>
<dbReference type="HOGENOM" id="CLU_118443_0_0_5"/>
<gene>
    <name evidence="1" type="ORF">HYPDE_37228</name>
</gene>
<dbReference type="eggNOG" id="ENOG5032SGB">
    <property type="taxonomic scope" value="Bacteria"/>
</dbReference>
<evidence type="ECO:0000313" key="2">
    <source>
        <dbReference type="Proteomes" id="UP000005952"/>
    </source>
</evidence>
<proteinExistence type="predicted"/>